<dbReference type="PANTHER" id="PTHR43877:SF2">
    <property type="entry name" value="AMINOALKYLPHOSPHONATE N-ACETYLTRANSFERASE-RELATED"/>
    <property type="match status" value="1"/>
</dbReference>
<keyword evidence="5" id="KW-1185">Reference proteome</keyword>
<keyword evidence="2" id="KW-0012">Acyltransferase</keyword>
<evidence type="ECO:0000259" key="3">
    <source>
        <dbReference type="PROSITE" id="PS51186"/>
    </source>
</evidence>
<sequence>MDGHHSIRVRLASLADLAEIVAVHVAARTAYYRAGGLTGTEIDNPADQLRRHEGWQEAIRAPEKRVICAELDGRIVGVAAMGPPLDDAGFLDDAGPTGVGQLYQIHVHPECWGRGVGGHLHADFVDYLRSEAMMTGRLEAWERNTRGHSFYLRHGWQPDGHRRPGPDGTDYLRMRLDLSPADGSVARAG</sequence>
<dbReference type="STRING" id="145857.GA0070616_0388"/>
<dbReference type="Gene3D" id="3.40.630.30">
    <property type="match status" value="1"/>
</dbReference>
<dbReference type="InterPro" id="IPR016181">
    <property type="entry name" value="Acyl_CoA_acyltransferase"/>
</dbReference>
<dbReference type="InterPro" id="IPR050832">
    <property type="entry name" value="Bact_Acetyltransf"/>
</dbReference>
<name>A0A1C6RAT3_9ACTN</name>
<dbReference type="EMBL" id="FMHT01000003">
    <property type="protein sequence ID" value="SCL14254.1"/>
    <property type="molecule type" value="Genomic_DNA"/>
</dbReference>
<accession>A0A1C6RAT3</accession>
<evidence type="ECO:0000313" key="4">
    <source>
        <dbReference type="EMBL" id="SCL14254.1"/>
    </source>
</evidence>
<dbReference type="CDD" id="cd04301">
    <property type="entry name" value="NAT_SF"/>
    <property type="match status" value="1"/>
</dbReference>
<dbReference type="InterPro" id="IPR000182">
    <property type="entry name" value="GNAT_dom"/>
</dbReference>
<dbReference type="RefSeq" id="WP_091075177.1">
    <property type="nucleotide sequence ID" value="NZ_FMHT01000003.1"/>
</dbReference>
<dbReference type="OrthoDB" id="5243635at2"/>
<protein>
    <submittedName>
        <fullName evidence="4">Ribosomal protein S18 acetylase RimI</fullName>
    </submittedName>
</protein>
<evidence type="ECO:0000256" key="1">
    <source>
        <dbReference type="ARBA" id="ARBA00022679"/>
    </source>
</evidence>
<reference evidence="4 5" key="1">
    <citation type="submission" date="2016-06" db="EMBL/GenBank/DDBJ databases">
        <authorList>
            <person name="Kjaerup R.B."/>
            <person name="Dalgaard T.S."/>
            <person name="Juul-Madsen H.R."/>
        </authorList>
    </citation>
    <scope>NUCLEOTIDE SEQUENCE [LARGE SCALE GENOMIC DNA]</scope>
    <source>
        <strain evidence="4 5">DSM 43818</strain>
    </source>
</reference>
<feature type="domain" description="N-acetyltransferase" evidence="3">
    <location>
        <begin position="7"/>
        <end position="179"/>
    </location>
</feature>
<keyword evidence="4" id="KW-0689">Ribosomal protein</keyword>
<organism evidence="4 5">
    <name type="scientific">Micromonospora nigra</name>
    <dbReference type="NCBI Taxonomy" id="145857"/>
    <lineage>
        <taxon>Bacteria</taxon>
        <taxon>Bacillati</taxon>
        <taxon>Actinomycetota</taxon>
        <taxon>Actinomycetes</taxon>
        <taxon>Micromonosporales</taxon>
        <taxon>Micromonosporaceae</taxon>
        <taxon>Micromonospora</taxon>
    </lineage>
</organism>
<dbReference type="GO" id="GO:0005840">
    <property type="term" value="C:ribosome"/>
    <property type="evidence" value="ECO:0007669"/>
    <property type="project" value="UniProtKB-KW"/>
</dbReference>
<evidence type="ECO:0000313" key="5">
    <source>
        <dbReference type="Proteomes" id="UP000199699"/>
    </source>
</evidence>
<dbReference type="GO" id="GO:0016747">
    <property type="term" value="F:acyltransferase activity, transferring groups other than amino-acyl groups"/>
    <property type="evidence" value="ECO:0007669"/>
    <property type="project" value="InterPro"/>
</dbReference>
<dbReference type="Proteomes" id="UP000199699">
    <property type="component" value="Unassembled WGS sequence"/>
</dbReference>
<evidence type="ECO:0000256" key="2">
    <source>
        <dbReference type="ARBA" id="ARBA00023315"/>
    </source>
</evidence>
<dbReference type="AlphaFoldDB" id="A0A1C6RAT3"/>
<proteinExistence type="predicted"/>
<dbReference type="SUPFAM" id="SSF55729">
    <property type="entry name" value="Acyl-CoA N-acyltransferases (Nat)"/>
    <property type="match status" value="1"/>
</dbReference>
<keyword evidence="4" id="KW-0687">Ribonucleoprotein</keyword>
<keyword evidence="1" id="KW-0808">Transferase</keyword>
<gene>
    <name evidence="4" type="ORF">GA0070616_0388</name>
</gene>
<dbReference type="PANTHER" id="PTHR43877">
    <property type="entry name" value="AMINOALKYLPHOSPHONATE N-ACETYLTRANSFERASE-RELATED-RELATED"/>
    <property type="match status" value="1"/>
</dbReference>
<dbReference type="Pfam" id="PF00583">
    <property type="entry name" value="Acetyltransf_1"/>
    <property type="match status" value="1"/>
</dbReference>
<dbReference type="PROSITE" id="PS51186">
    <property type="entry name" value="GNAT"/>
    <property type="match status" value="1"/>
</dbReference>